<evidence type="ECO:0000313" key="3">
    <source>
        <dbReference type="Proteomes" id="UP000707731"/>
    </source>
</evidence>
<keyword evidence="1" id="KW-0812">Transmembrane</keyword>
<proteinExistence type="predicted"/>
<organism evidence="2 3">
    <name type="scientific">Nocardia higoensis</name>
    <dbReference type="NCBI Taxonomy" id="228599"/>
    <lineage>
        <taxon>Bacteria</taxon>
        <taxon>Bacillati</taxon>
        <taxon>Actinomycetota</taxon>
        <taxon>Actinomycetes</taxon>
        <taxon>Mycobacteriales</taxon>
        <taxon>Nocardiaceae</taxon>
        <taxon>Nocardia</taxon>
    </lineage>
</organism>
<feature type="transmembrane region" description="Helical" evidence="1">
    <location>
        <begin position="65"/>
        <end position="82"/>
    </location>
</feature>
<feature type="transmembrane region" description="Helical" evidence="1">
    <location>
        <begin position="89"/>
        <end position="107"/>
    </location>
</feature>
<evidence type="ECO:0000256" key="1">
    <source>
        <dbReference type="SAM" id="Phobius"/>
    </source>
</evidence>
<keyword evidence="1" id="KW-1133">Transmembrane helix</keyword>
<accession>A0ABS0DIZ1</accession>
<reference evidence="2 3" key="1">
    <citation type="submission" date="2020-10" db="EMBL/GenBank/DDBJ databases">
        <title>Identification of Nocardia species via Next-generation sequencing and recognition of intraspecies genetic diversity.</title>
        <authorList>
            <person name="Li P."/>
            <person name="Li P."/>
            <person name="Lu B."/>
        </authorList>
    </citation>
    <scope>NUCLEOTIDE SEQUENCE [LARGE SCALE GENOMIC DNA]</scope>
    <source>
        <strain evidence="2 3">BJ06-0143</strain>
    </source>
</reference>
<comment type="caution">
    <text evidence="2">The sequence shown here is derived from an EMBL/GenBank/DDBJ whole genome shotgun (WGS) entry which is preliminary data.</text>
</comment>
<sequence>MSIDPNESREEFVLARYDEEFAADKGIAEALAALPQPVTPTAPKAVTWVKPTIGHADSLRDRARVWAPAIASTVVVAALLVGPVDVPMTGPLIAYALAWLSFGWWTAAGRPGPRDTALLLVRAAMKTGRGIAIATVAVVGVLRRALRLMGRALRRIRRVRVRRVRLAGA</sequence>
<dbReference type="RefSeq" id="WP_195005255.1">
    <property type="nucleotide sequence ID" value="NZ_JADLQN010000016.1"/>
</dbReference>
<gene>
    <name evidence="2" type="ORF">IU449_28400</name>
</gene>
<dbReference type="Proteomes" id="UP000707731">
    <property type="component" value="Unassembled WGS sequence"/>
</dbReference>
<name>A0ABS0DIZ1_9NOCA</name>
<feature type="transmembrane region" description="Helical" evidence="1">
    <location>
        <begin position="127"/>
        <end position="146"/>
    </location>
</feature>
<keyword evidence="1" id="KW-0472">Membrane</keyword>
<keyword evidence="3" id="KW-1185">Reference proteome</keyword>
<evidence type="ECO:0000313" key="2">
    <source>
        <dbReference type="EMBL" id="MBF6358421.1"/>
    </source>
</evidence>
<dbReference type="EMBL" id="JADLQN010000016">
    <property type="protein sequence ID" value="MBF6358421.1"/>
    <property type="molecule type" value="Genomic_DNA"/>
</dbReference>
<protein>
    <submittedName>
        <fullName evidence="2">Uncharacterized protein</fullName>
    </submittedName>
</protein>